<comment type="caution">
    <text evidence="2">The sequence shown here is derived from an EMBL/GenBank/DDBJ whole genome shotgun (WGS) entry which is preliminary data.</text>
</comment>
<evidence type="ECO:0000259" key="1">
    <source>
        <dbReference type="Pfam" id="PF14024"/>
    </source>
</evidence>
<proteinExistence type="predicted"/>
<protein>
    <recommendedName>
        <fullName evidence="1">DUF4240 domain-containing protein</fullName>
    </recommendedName>
</protein>
<dbReference type="EMBL" id="LOCK01000036">
    <property type="protein sequence ID" value="KTE90708.1"/>
    <property type="molecule type" value="Genomic_DNA"/>
</dbReference>
<name>A0A0W1JGF0_DESHA</name>
<dbReference type="RefSeq" id="WP_011458864.1">
    <property type="nucleotide sequence ID" value="NZ_LOCK01000036.1"/>
</dbReference>
<gene>
    <name evidence="2" type="ORF">AT727_24155</name>
</gene>
<evidence type="ECO:0000313" key="3">
    <source>
        <dbReference type="Proteomes" id="UP000054623"/>
    </source>
</evidence>
<organism evidence="2 3">
    <name type="scientific">Desulfitobacterium hafniense</name>
    <name type="common">Desulfitobacterium frappieri</name>
    <dbReference type="NCBI Taxonomy" id="49338"/>
    <lineage>
        <taxon>Bacteria</taxon>
        <taxon>Bacillati</taxon>
        <taxon>Bacillota</taxon>
        <taxon>Clostridia</taxon>
        <taxon>Eubacteriales</taxon>
        <taxon>Desulfitobacteriaceae</taxon>
        <taxon>Desulfitobacterium</taxon>
    </lineage>
</organism>
<evidence type="ECO:0000313" key="2">
    <source>
        <dbReference type="EMBL" id="KTE90708.1"/>
    </source>
</evidence>
<dbReference type="AlphaFoldDB" id="A0A0W1JGF0"/>
<dbReference type="Proteomes" id="UP000054623">
    <property type="component" value="Unassembled WGS sequence"/>
</dbReference>
<feature type="domain" description="DUF4240" evidence="1">
    <location>
        <begin position="3"/>
        <end position="126"/>
    </location>
</feature>
<dbReference type="Pfam" id="PF14024">
    <property type="entry name" value="DUF4240"/>
    <property type="match status" value="1"/>
</dbReference>
<dbReference type="InterPro" id="IPR025334">
    <property type="entry name" value="DUF4240"/>
</dbReference>
<sequence>MKMDKNTFWQIIDSVNSEVSGSDLEGVLRVTQEKLEDYNPQEIAAWANFLGQYRDFADTSGVFAASCILNDYMSDDGFMDFRAWLISRGKEVYLAALKNPDTLAGIDIPEDTRFESYGYVAYDAYREICEDDVYAEMDANPLTKAQKDDIRAEIEYYPHEVDGTHIKDHLPNLCAKHLESLEEFHFTYREGPERMLHMTDLEKLKSAAKLIESMTGSRFKSYGGGSFIYPESSSDSYLAINMRRETDFDANLYRIHFDVNIQTTGSHPMDSTELMRLQREVGVAHALLTALEMQTYSLTPEEMQAFDDFIREQEELRETQEQTGAPIMGQTF</sequence>
<accession>A0A0W1JGF0</accession>
<reference evidence="2 3" key="1">
    <citation type="submission" date="2015-12" db="EMBL/GenBank/DDBJ databases">
        <title>Draft Genome Sequence of Desulfitobacterium hafniense Strain DH, a Sulfate-reducing Bacterium Isolated from Paddy Soils.</title>
        <authorList>
            <person name="Bao P."/>
            <person name="Zhang X."/>
            <person name="Li G."/>
        </authorList>
    </citation>
    <scope>NUCLEOTIDE SEQUENCE [LARGE SCALE GENOMIC DNA]</scope>
    <source>
        <strain evidence="2 3">DH</strain>
    </source>
</reference>